<name>A0A1I3ZLY3_9GAMM</name>
<evidence type="ECO:0000313" key="2">
    <source>
        <dbReference type="Proteomes" id="UP000198725"/>
    </source>
</evidence>
<sequence>MSIVKEREKLALDAIKKVFGTEAGEDSVNLFVEHHLAELPQSYWAQHLGSESPEASAVINLLELNSSWGDGEIENFDFTLPGDVTDYMVSVHFDESGNIDEISMES</sequence>
<dbReference type="RefSeq" id="WP_092701856.1">
    <property type="nucleotide sequence ID" value="NZ_FOSR01000003.1"/>
</dbReference>
<dbReference type="AlphaFoldDB" id="A0A1I3ZLY3"/>
<dbReference type="EMBL" id="FOSR01000003">
    <property type="protein sequence ID" value="SFK45084.1"/>
    <property type="molecule type" value="Genomic_DNA"/>
</dbReference>
<gene>
    <name evidence="1" type="ORF">SAMN05192579_10311</name>
</gene>
<proteinExistence type="predicted"/>
<accession>A0A1I3ZLY3</accession>
<organism evidence="1 2">
    <name type="scientific">Rhodanobacter glycinis</name>
    <dbReference type="NCBI Taxonomy" id="582702"/>
    <lineage>
        <taxon>Bacteria</taxon>
        <taxon>Pseudomonadati</taxon>
        <taxon>Pseudomonadota</taxon>
        <taxon>Gammaproteobacteria</taxon>
        <taxon>Lysobacterales</taxon>
        <taxon>Rhodanobacteraceae</taxon>
        <taxon>Rhodanobacter</taxon>
    </lineage>
</organism>
<evidence type="ECO:0008006" key="3">
    <source>
        <dbReference type="Google" id="ProtNLM"/>
    </source>
</evidence>
<keyword evidence="2" id="KW-1185">Reference proteome</keyword>
<protein>
    <recommendedName>
        <fullName evidence="3">DUF2004 domain-containing protein</fullName>
    </recommendedName>
</protein>
<evidence type="ECO:0000313" key="1">
    <source>
        <dbReference type="EMBL" id="SFK45084.1"/>
    </source>
</evidence>
<reference evidence="2" key="1">
    <citation type="submission" date="2016-10" db="EMBL/GenBank/DDBJ databases">
        <authorList>
            <person name="Varghese N."/>
            <person name="Submissions S."/>
        </authorList>
    </citation>
    <scope>NUCLEOTIDE SEQUENCE [LARGE SCALE GENOMIC DNA]</scope>
    <source>
        <strain evidence="2">MO64</strain>
    </source>
</reference>
<dbReference type="Proteomes" id="UP000198725">
    <property type="component" value="Unassembled WGS sequence"/>
</dbReference>